<dbReference type="InterPro" id="IPR048389">
    <property type="entry name" value="YciQ-like_C"/>
</dbReference>
<dbReference type="Pfam" id="PF20990">
    <property type="entry name" value="DUF2207_C"/>
    <property type="match status" value="1"/>
</dbReference>
<evidence type="ECO:0000256" key="1">
    <source>
        <dbReference type="SAM" id="MobiDB-lite"/>
    </source>
</evidence>
<dbReference type="InterPro" id="IPR018702">
    <property type="entry name" value="DUF2207"/>
</dbReference>
<proteinExistence type="predicted"/>
<feature type="compositionally biased region" description="Gly residues" evidence="1">
    <location>
        <begin position="551"/>
        <end position="571"/>
    </location>
</feature>
<dbReference type="Proteomes" id="UP000199642">
    <property type="component" value="Unassembled WGS sequence"/>
</dbReference>
<name>A0A1I2R4X1_9BACT</name>
<reference evidence="6" key="1">
    <citation type="submission" date="2016-10" db="EMBL/GenBank/DDBJ databases">
        <authorList>
            <person name="Varghese N."/>
            <person name="Submissions S."/>
        </authorList>
    </citation>
    <scope>NUCLEOTIDE SEQUENCE [LARGE SCALE GENOMIC DNA]</scope>
    <source>
        <strain evidence="6">DSM 19315</strain>
    </source>
</reference>
<dbReference type="AlphaFoldDB" id="A0A1I2R4X1"/>
<feature type="domain" description="Predicted membrane protein YciQ-like C-terminal" evidence="4">
    <location>
        <begin position="262"/>
        <end position="497"/>
    </location>
</feature>
<dbReference type="OrthoDB" id="9767603at2"/>
<feature type="transmembrane region" description="Helical" evidence="2">
    <location>
        <begin position="416"/>
        <end position="435"/>
    </location>
</feature>
<keyword evidence="2" id="KW-0812">Transmembrane</keyword>
<evidence type="ECO:0000259" key="4">
    <source>
        <dbReference type="Pfam" id="PF20990"/>
    </source>
</evidence>
<dbReference type="Pfam" id="PF09972">
    <property type="entry name" value="DUF2207"/>
    <property type="match status" value="1"/>
</dbReference>
<organism evidence="5 6">
    <name type="scientific">Algoriphagus hitonicola</name>
    <dbReference type="NCBI Taxonomy" id="435880"/>
    <lineage>
        <taxon>Bacteria</taxon>
        <taxon>Pseudomonadati</taxon>
        <taxon>Bacteroidota</taxon>
        <taxon>Cytophagia</taxon>
        <taxon>Cytophagales</taxon>
        <taxon>Cyclobacteriaceae</taxon>
        <taxon>Algoriphagus</taxon>
    </lineage>
</organism>
<protein>
    <submittedName>
        <fullName evidence="5">Predicted membrane protein</fullName>
    </submittedName>
</protein>
<evidence type="ECO:0000313" key="5">
    <source>
        <dbReference type="EMBL" id="SFG35450.1"/>
    </source>
</evidence>
<evidence type="ECO:0000256" key="2">
    <source>
        <dbReference type="SAM" id="Phobius"/>
    </source>
</evidence>
<keyword evidence="2" id="KW-0472">Membrane</keyword>
<dbReference type="RefSeq" id="WP_092789506.1">
    <property type="nucleotide sequence ID" value="NZ_FOPC01000003.1"/>
</dbReference>
<evidence type="ECO:0000313" key="6">
    <source>
        <dbReference type="Proteomes" id="UP000199642"/>
    </source>
</evidence>
<feature type="domain" description="DUF2207" evidence="3">
    <location>
        <begin position="22"/>
        <end position="209"/>
    </location>
</feature>
<feature type="transmembrane region" description="Helical" evidence="2">
    <location>
        <begin position="226"/>
        <end position="245"/>
    </location>
</feature>
<accession>A0A1I2R4X1</accession>
<dbReference type="EMBL" id="FOPC01000003">
    <property type="protein sequence ID" value="SFG35450.1"/>
    <property type="molecule type" value="Genomic_DNA"/>
</dbReference>
<evidence type="ECO:0000259" key="3">
    <source>
        <dbReference type="Pfam" id="PF09972"/>
    </source>
</evidence>
<feature type="transmembrane region" description="Helical" evidence="2">
    <location>
        <begin position="386"/>
        <end position="410"/>
    </location>
</feature>
<gene>
    <name evidence="5" type="ORF">SAMN04487988_10368</name>
</gene>
<keyword evidence="6" id="KW-1185">Reference proteome</keyword>
<keyword evidence="2" id="KW-1133">Transmembrane helix</keyword>
<feature type="compositionally biased region" description="Low complexity" evidence="1">
    <location>
        <begin position="539"/>
        <end position="550"/>
    </location>
</feature>
<sequence>MKQFFFFYLLIFPTWIFAQSEKIDRFHSEIRVDTAGFIEVTEEITYTTELTGKRGIVRSLPLSRKMSDGQTIRPKIDLISVKNGSQESPYHTQKSGDFLTIYVGEESVFLDPGTYQYEIIYTLPDQIEAFEGYDELFWNVNGTAWSFPMEEVSAAISLPSRVEILQSACYTGALGSTEQDCTAESDGNGMRFSASNLGPGENLSVAVGFTQGVVAPAPPPNFFQKYGFQLLGFGLGLILLLYYLFTWLRYGIDPPKPTVVPQFDPPAGLSPASVALIESGSYTKNMITPALVNLAAKGYLKINDESTSYVFGIFKSQKYVLTKIIEADDVLPSEEKILHQFIFRADTEVSLSGKYDPGFASAVEKYRKSLKSQWNSLIFEGFNAKFWVVPILLLIFYFILNVTLSDYFVYEGRTGWFILFLGVNVVLFLFYQWLIRKPAKKKLQLRADIEGFKMYLSAAEERMLQSFNPPEITPERFEKLLPYAIALDVEEIWGEKFSQKLAESSTMQSSGSYQPTWYNRPVSNVGRFGHALNSSLSNTLSSSSMKPSSSGGSGGGGFSGGGGGGGGGGSW</sequence>
<feature type="region of interest" description="Disordered" evidence="1">
    <location>
        <begin position="539"/>
        <end position="571"/>
    </location>
</feature>
<dbReference type="STRING" id="435880.SAMN04487988_10368"/>